<reference evidence="7 8" key="1">
    <citation type="submission" date="2020-12" db="EMBL/GenBank/DDBJ databases">
        <authorList>
            <person name="Awala S.I."/>
            <person name="Gwak J.-H."/>
            <person name="Kim S.-J."/>
            <person name="Rhee S.-K."/>
        </authorList>
    </citation>
    <scope>NUCLEOTIDE SEQUENCE [LARGE SCALE GENOMIC DNA]</scope>
    <source>
        <strain evidence="7 8">IT5</strain>
    </source>
</reference>
<keyword evidence="1 6" id="KW-0963">Cytoplasm</keyword>
<dbReference type="PANTHER" id="PTHR34696">
    <property type="entry name" value="PHOSPHORIBOSYLFORMYLGLYCINAMIDINE SYNTHASE SUBUNIT PURS"/>
    <property type="match status" value="1"/>
</dbReference>
<evidence type="ECO:0000256" key="2">
    <source>
        <dbReference type="ARBA" id="ARBA00022598"/>
    </source>
</evidence>
<keyword evidence="5 6" id="KW-0067">ATP-binding</keyword>
<dbReference type="InterPro" id="IPR036604">
    <property type="entry name" value="PurS-like_sf"/>
</dbReference>
<comment type="subunit">
    <text evidence="6">Part of the FGAM synthase complex composed of 1 PurL, 1 PurQ and 2 PurS subunits.</text>
</comment>
<protein>
    <recommendedName>
        <fullName evidence="6">Phosphoribosylformylglycinamidine synthase subunit PurS</fullName>
        <shortName evidence="6">FGAM synthase</shortName>
        <ecNumber evidence="6">6.3.5.3</ecNumber>
    </recommendedName>
    <alternativeName>
        <fullName evidence="6">Formylglycinamide ribonucleotide amidotransferase subunit III</fullName>
        <shortName evidence="6">FGAR amidotransferase III</shortName>
        <shortName evidence="6">FGAR-AT III</shortName>
    </alternativeName>
    <alternativeName>
        <fullName evidence="6">Phosphoribosylformylglycinamidine synthase subunit III</fullName>
    </alternativeName>
</protein>
<dbReference type="Proteomes" id="UP000663088">
    <property type="component" value="Chromosome"/>
</dbReference>
<comment type="similarity">
    <text evidence="6">Belongs to the PurS family.</text>
</comment>
<dbReference type="NCBIfam" id="NF004630">
    <property type="entry name" value="PRK05974.1"/>
    <property type="match status" value="1"/>
</dbReference>
<proteinExistence type="inferred from homology"/>
<keyword evidence="2 6" id="KW-0436">Ligase</keyword>
<keyword evidence="3 6" id="KW-0547">Nucleotide-binding</keyword>
<evidence type="ECO:0000256" key="6">
    <source>
        <dbReference type="HAMAP-Rule" id="MF_01926"/>
    </source>
</evidence>
<gene>
    <name evidence="6 7" type="primary">purS</name>
    <name evidence="7" type="ORF">EM20IM_04930</name>
</gene>
<dbReference type="Gene3D" id="3.30.1280.10">
    <property type="entry name" value="Phosphoribosylformylglycinamidine synthase subunit PurS"/>
    <property type="match status" value="1"/>
</dbReference>
<dbReference type="NCBIfam" id="TIGR00302">
    <property type="entry name" value="phosphoribosylformylglycinamidine synthase subunit PurS"/>
    <property type="match status" value="1"/>
</dbReference>
<dbReference type="SUPFAM" id="SSF82697">
    <property type="entry name" value="PurS-like"/>
    <property type="match status" value="1"/>
</dbReference>
<comment type="pathway">
    <text evidence="6">Purine metabolism; IMP biosynthesis via de novo pathway; 5-amino-1-(5-phospho-D-ribosyl)imidazole from N(2)-formyl-N(1)-(5-phospho-D-ribosyl)glycinamide: step 1/2.</text>
</comment>
<dbReference type="PANTHER" id="PTHR34696:SF1">
    <property type="entry name" value="PHOSPHORIBOSYLFORMYLGLYCINAMIDINE SYNTHASE SUBUNIT PURS"/>
    <property type="match status" value="1"/>
</dbReference>
<evidence type="ECO:0000313" key="7">
    <source>
        <dbReference type="EMBL" id="QSR87665.1"/>
    </source>
</evidence>
<dbReference type="GO" id="GO:0004642">
    <property type="term" value="F:phosphoribosylformylglycinamidine synthase activity"/>
    <property type="evidence" value="ECO:0007669"/>
    <property type="project" value="UniProtKB-EC"/>
</dbReference>
<comment type="subcellular location">
    <subcellularLocation>
        <location evidence="6">Cytoplasm</location>
    </subcellularLocation>
</comment>
<dbReference type="InterPro" id="IPR003850">
    <property type="entry name" value="PurS"/>
</dbReference>
<dbReference type="EC" id="6.3.5.3" evidence="6"/>
<keyword evidence="8" id="KW-1185">Reference proteome</keyword>
<dbReference type="RefSeq" id="WP_206848148.1">
    <property type="nucleotide sequence ID" value="NZ_CP065956.1"/>
</dbReference>
<dbReference type="HAMAP" id="MF_01926">
    <property type="entry name" value="PurS"/>
    <property type="match status" value="1"/>
</dbReference>
<comment type="catalytic activity">
    <reaction evidence="6">
        <text>N(2)-formyl-N(1)-(5-phospho-beta-D-ribosyl)glycinamide + L-glutamine + ATP + H2O = 2-formamido-N(1)-(5-O-phospho-beta-D-ribosyl)acetamidine + L-glutamate + ADP + phosphate + H(+)</text>
        <dbReference type="Rhea" id="RHEA:17129"/>
        <dbReference type="ChEBI" id="CHEBI:15377"/>
        <dbReference type="ChEBI" id="CHEBI:15378"/>
        <dbReference type="ChEBI" id="CHEBI:29985"/>
        <dbReference type="ChEBI" id="CHEBI:30616"/>
        <dbReference type="ChEBI" id="CHEBI:43474"/>
        <dbReference type="ChEBI" id="CHEBI:58359"/>
        <dbReference type="ChEBI" id="CHEBI:147286"/>
        <dbReference type="ChEBI" id="CHEBI:147287"/>
        <dbReference type="ChEBI" id="CHEBI:456216"/>
        <dbReference type="EC" id="6.3.5.3"/>
    </reaction>
</comment>
<organism evidence="7 8">
    <name type="scientific">Candidatus Methylacidiphilum infernorum</name>
    <dbReference type="NCBI Taxonomy" id="511746"/>
    <lineage>
        <taxon>Bacteria</taxon>
        <taxon>Pseudomonadati</taxon>
        <taxon>Verrucomicrobiota</taxon>
        <taxon>Methylacidiphilae</taxon>
        <taxon>Methylacidiphilales</taxon>
        <taxon>Methylacidiphilaceae</taxon>
        <taxon>Methylacidiphilum (ex Ratnadevi et al. 2023)</taxon>
    </lineage>
</organism>
<sequence length="84" mass="9787">MIRAKLLILPKTGVFDPQGETLRRALIQQGLVETQSVRVGKEIIIELQDADEERLKKKVEEVAKNFLANPVIEQYEIEWERKEQ</sequence>
<evidence type="ECO:0000256" key="5">
    <source>
        <dbReference type="ARBA" id="ARBA00022840"/>
    </source>
</evidence>
<evidence type="ECO:0000313" key="8">
    <source>
        <dbReference type="Proteomes" id="UP000663088"/>
    </source>
</evidence>
<name>A0ABX7PXC2_9BACT</name>
<evidence type="ECO:0000256" key="4">
    <source>
        <dbReference type="ARBA" id="ARBA00022755"/>
    </source>
</evidence>
<evidence type="ECO:0000256" key="1">
    <source>
        <dbReference type="ARBA" id="ARBA00022490"/>
    </source>
</evidence>
<dbReference type="Pfam" id="PF02700">
    <property type="entry name" value="PurS"/>
    <property type="match status" value="1"/>
</dbReference>
<accession>A0ABX7PXC2</accession>
<keyword evidence="4 6" id="KW-0658">Purine biosynthesis</keyword>
<evidence type="ECO:0000256" key="3">
    <source>
        <dbReference type="ARBA" id="ARBA00022741"/>
    </source>
</evidence>
<comment type="function">
    <text evidence="6">Part of the phosphoribosylformylglycinamidine synthase complex involved in the purines biosynthetic pathway. Catalyzes the ATP-dependent conversion of formylglycinamide ribonucleotide (FGAR) and glutamine to yield formylglycinamidine ribonucleotide (FGAM) and glutamate. The FGAM synthase complex is composed of three subunits. PurQ produces an ammonia molecule by converting glutamine to glutamate. PurL transfers the ammonia molecule to FGAR to form FGAM in an ATP-dependent manner. PurS interacts with PurQ and PurL and is thought to assist in the transfer of the ammonia molecule from PurQ to PurL.</text>
</comment>
<dbReference type="EMBL" id="CP065956">
    <property type="protein sequence ID" value="QSR87665.1"/>
    <property type="molecule type" value="Genomic_DNA"/>
</dbReference>